<dbReference type="PROSITE" id="PS00793">
    <property type="entry name" value="DHPS_2"/>
    <property type="match status" value="1"/>
</dbReference>
<evidence type="ECO:0000256" key="1">
    <source>
        <dbReference type="ARBA" id="ARBA00000012"/>
    </source>
</evidence>
<dbReference type="PANTHER" id="PTHR20941:SF1">
    <property type="entry name" value="FOLIC ACID SYNTHESIS PROTEIN FOL1"/>
    <property type="match status" value="1"/>
</dbReference>
<comment type="cofactor">
    <cofactor evidence="2 9">
        <name>Mg(2+)</name>
        <dbReference type="ChEBI" id="CHEBI:18420"/>
    </cofactor>
</comment>
<accession>A0ABX8Z9Y1</accession>
<dbReference type="NCBIfam" id="TIGR01496">
    <property type="entry name" value="DHPS"/>
    <property type="match status" value="1"/>
</dbReference>
<evidence type="ECO:0000256" key="9">
    <source>
        <dbReference type="RuleBase" id="RU361205"/>
    </source>
</evidence>
<proteinExistence type="inferred from homology"/>
<protein>
    <recommendedName>
        <fullName evidence="4 9">Dihydropteroate synthase</fullName>
        <shortName evidence="9">DHPS</shortName>
        <ecNumber evidence="4 9">2.5.1.15</ecNumber>
    </recommendedName>
    <alternativeName>
        <fullName evidence="9">Dihydropteroate pyrophosphorylase</fullName>
    </alternativeName>
</protein>
<sequence>MSMFSCGRFQLDLSRPWVMGIVNVTPDSFSDGGQHDTLVHAVAHAEKLLKEGADILDIGGESTRPGAAAVPVEEEIRRVIPVIQALSSLNVPLSIDTRKPEVMRAAIDAGVDLVNDISALEGLGAIDLLAKSAVGICLMHKQGDPQTMQVAPSYQNVVEEVTHYLSKRIELAQASAISANRIVADPGFGFGKSLEHNIALFQSIDKMGTLLGVPLLIGVSRKKMLGEITGQELRERMLGSVIAAVLAVQKGASIVRVHDVRETVDALKLWKVLK</sequence>
<keyword evidence="6 9" id="KW-0479">Metal-binding</keyword>
<evidence type="ECO:0000256" key="6">
    <source>
        <dbReference type="ARBA" id="ARBA00022723"/>
    </source>
</evidence>
<evidence type="ECO:0000256" key="7">
    <source>
        <dbReference type="ARBA" id="ARBA00022842"/>
    </source>
</evidence>
<dbReference type="SUPFAM" id="SSF51717">
    <property type="entry name" value="Dihydropteroate synthetase-like"/>
    <property type="match status" value="1"/>
</dbReference>
<comment type="function">
    <text evidence="9">Catalyzes the condensation of para-aminobenzoate (pABA) with 6-hydroxymethyl-7,8-dihydropterin diphosphate (DHPt-PP) to form 7,8-dihydropteroate (H2Pte), the immediate precursor of folate derivatives.</text>
</comment>
<comment type="catalytic activity">
    <reaction evidence="1">
        <text>(7,8-dihydropterin-6-yl)methyl diphosphate + 4-aminobenzoate = 7,8-dihydropteroate + diphosphate</text>
        <dbReference type="Rhea" id="RHEA:19949"/>
        <dbReference type="ChEBI" id="CHEBI:17836"/>
        <dbReference type="ChEBI" id="CHEBI:17839"/>
        <dbReference type="ChEBI" id="CHEBI:33019"/>
        <dbReference type="ChEBI" id="CHEBI:72950"/>
        <dbReference type="EC" id="2.5.1.15"/>
    </reaction>
</comment>
<comment type="pathway">
    <text evidence="3 9">Cofactor biosynthesis; tetrahydrofolate biosynthesis; 7,8-dihydrofolate from 2-amino-4-hydroxy-6-hydroxymethyl-7,8-dihydropteridine diphosphate and 4-aminobenzoate: step 1/2.</text>
</comment>
<evidence type="ECO:0000259" key="10">
    <source>
        <dbReference type="PROSITE" id="PS50972"/>
    </source>
</evidence>
<evidence type="ECO:0000256" key="5">
    <source>
        <dbReference type="ARBA" id="ARBA00022679"/>
    </source>
</evidence>
<reference evidence="11 12" key="1">
    <citation type="submission" date="2021-08" db="EMBL/GenBank/DDBJ databases">
        <title>complete genome sequencing of Deefgea sp. D25.</title>
        <authorList>
            <person name="Bae J.-W."/>
            <person name="Gim D.-H."/>
        </authorList>
    </citation>
    <scope>NUCLEOTIDE SEQUENCE [LARGE SCALE GENOMIC DNA]</scope>
    <source>
        <strain evidence="11 12">D25</strain>
    </source>
</reference>
<dbReference type="CDD" id="cd00739">
    <property type="entry name" value="DHPS"/>
    <property type="match status" value="1"/>
</dbReference>
<dbReference type="InterPro" id="IPR011005">
    <property type="entry name" value="Dihydropteroate_synth-like_sf"/>
</dbReference>
<keyword evidence="12" id="KW-1185">Reference proteome</keyword>
<evidence type="ECO:0000256" key="3">
    <source>
        <dbReference type="ARBA" id="ARBA00004763"/>
    </source>
</evidence>
<evidence type="ECO:0000256" key="4">
    <source>
        <dbReference type="ARBA" id="ARBA00012458"/>
    </source>
</evidence>
<evidence type="ECO:0000313" key="11">
    <source>
        <dbReference type="EMBL" id="QZA78620.1"/>
    </source>
</evidence>
<keyword evidence="7 9" id="KW-0460">Magnesium</keyword>
<dbReference type="Pfam" id="PF00809">
    <property type="entry name" value="Pterin_bind"/>
    <property type="match status" value="1"/>
</dbReference>
<organism evidence="11 12">
    <name type="scientific">Deefgea tanakiae</name>
    <dbReference type="NCBI Taxonomy" id="2865840"/>
    <lineage>
        <taxon>Bacteria</taxon>
        <taxon>Pseudomonadati</taxon>
        <taxon>Pseudomonadota</taxon>
        <taxon>Betaproteobacteria</taxon>
        <taxon>Neisseriales</taxon>
        <taxon>Chitinibacteraceae</taxon>
        <taxon>Deefgea</taxon>
    </lineage>
</organism>
<dbReference type="InterPro" id="IPR045031">
    <property type="entry name" value="DHP_synth-like"/>
</dbReference>
<dbReference type="PROSITE" id="PS50972">
    <property type="entry name" value="PTERIN_BINDING"/>
    <property type="match status" value="1"/>
</dbReference>
<dbReference type="Proteomes" id="UP000825679">
    <property type="component" value="Chromosome"/>
</dbReference>
<comment type="similarity">
    <text evidence="9">Belongs to the DHPS family.</text>
</comment>
<gene>
    <name evidence="11" type="primary">folP</name>
    <name evidence="11" type="ORF">K4H28_04190</name>
</gene>
<dbReference type="PANTHER" id="PTHR20941">
    <property type="entry name" value="FOLATE SYNTHESIS PROTEINS"/>
    <property type="match status" value="1"/>
</dbReference>
<feature type="domain" description="Pterin-binding" evidence="10">
    <location>
        <begin position="16"/>
        <end position="268"/>
    </location>
</feature>
<evidence type="ECO:0000313" key="12">
    <source>
        <dbReference type="Proteomes" id="UP000825679"/>
    </source>
</evidence>
<dbReference type="PROSITE" id="PS00792">
    <property type="entry name" value="DHPS_1"/>
    <property type="match status" value="1"/>
</dbReference>
<dbReference type="EC" id="2.5.1.15" evidence="4 9"/>
<evidence type="ECO:0000256" key="8">
    <source>
        <dbReference type="ARBA" id="ARBA00022909"/>
    </source>
</evidence>
<dbReference type="EMBL" id="CP081150">
    <property type="protein sequence ID" value="QZA78620.1"/>
    <property type="molecule type" value="Genomic_DNA"/>
</dbReference>
<keyword evidence="5 9" id="KW-0808">Transferase</keyword>
<name>A0ABX8Z9Y1_9NEIS</name>
<evidence type="ECO:0000256" key="2">
    <source>
        <dbReference type="ARBA" id="ARBA00001946"/>
    </source>
</evidence>
<dbReference type="GO" id="GO:0004156">
    <property type="term" value="F:dihydropteroate synthase activity"/>
    <property type="evidence" value="ECO:0007669"/>
    <property type="project" value="UniProtKB-EC"/>
</dbReference>
<dbReference type="InterPro" id="IPR000489">
    <property type="entry name" value="Pterin-binding_dom"/>
</dbReference>
<dbReference type="Gene3D" id="3.20.20.20">
    <property type="entry name" value="Dihydropteroate synthase-like"/>
    <property type="match status" value="1"/>
</dbReference>
<dbReference type="InterPro" id="IPR006390">
    <property type="entry name" value="DHP_synth_dom"/>
</dbReference>
<keyword evidence="8 9" id="KW-0289">Folate biosynthesis</keyword>